<evidence type="ECO:0000313" key="1">
    <source>
        <dbReference type="EMBL" id="ERL06820.1"/>
    </source>
</evidence>
<reference evidence="1 2" key="1">
    <citation type="submission" date="2013-08" db="EMBL/GenBank/DDBJ databases">
        <authorList>
            <person name="Durkin A.S."/>
            <person name="Haft D.R."/>
            <person name="McCorrison J."/>
            <person name="Torralba M."/>
            <person name="Gillis M."/>
            <person name="Haft D.H."/>
            <person name="Methe B."/>
            <person name="Sutton G."/>
            <person name="Nelson K.E."/>
        </authorList>
    </citation>
    <scope>NUCLEOTIDE SEQUENCE [LARGE SCALE GENOMIC DNA]</scope>
    <source>
        <strain evidence="1 2">F0195</strain>
    </source>
</reference>
<evidence type="ECO:0000313" key="2">
    <source>
        <dbReference type="Proteomes" id="UP000016638"/>
    </source>
</evidence>
<organism evidence="1 2">
    <name type="scientific">Olsenella profusa F0195</name>
    <dbReference type="NCBI Taxonomy" id="1125712"/>
    <lineage>
        <taxon>Bacteria</taxon>
        <taxon>Bacillati</taxon>
        <taxon>Actinomycetota</taxon>
        <taxon>Coriobacteriia</taxon>
        <taxon>Coriobacteriales</taxon>
        <taxon>Atopobiaceae</taxon>
        <taxon>Olsenella</taxon>
    </lineage>
</organism>
<protein>
    <submittedName>
        <fullName evidence="1">Uncharacterized protein</fullName>
    </submittedName>
</protein>
<dbReference type="RefSeq" id="WP_021726888.1">
    <property type="nucleotide sequence ID" value="NZ_AWEZ01000062.1"/>
</dbReference>
<comment type="caution">
    <text evidence="1">The sequence shown here is derived from an EMBL/GenBank/DDBJ whole genome shotgun (WGS) entry which is preliminary data.</text>
</comment>
<dbReference type="EMBL" id="AWEZ01000062">
    <property type="protein sequence ID" value="ERL06820.1"/>
    <property type="molecule type" value="Genomic_DNA"/>
</dbReference>
<dbReference type="PATRIC" id="fig|1125712.3.peg.1909"/>
<dbReference type="Proteomes" id="UP000016638">
    <property type="component" value="Unassembled WGS sequence"/>
</dbReference>
<gene>
    <name evidence="1" type="ORF">HMPREF1316_0483</name>
</gene>
<proteinExistence type="predicted"/>
<dbReference type="STRING" id="1125712.HMPREF1316_0483"/>
<accession>U2TK43</accession>
<dbReference type="AlphaFoldDB" id="U2TK43"/>
<keyword evidence="2" id="KW-1185">Reference proteome</keyword>
<sequence>MDESDASLAEALRRELVGSGRRTAFGPGDANPKDDEGGAFLAALEAFRAAKRSGDTARTAAAEHALQDVVRAEMARDEGCDL</sequence>
<name>U2TK43_9ACTN</name>